<dbReference type="PANTHER" id="PTHR10900">
    <property type="entry name" value="PERIOSTIN-RELATED"/>
    <property type="match status" value="1"/>
</dbReference>
<reference evidence="4" key="1">
    <citation type="submission" date="2016-10" db="EMBL/GenBank/DDBJ databases">
        <authorList>
            <person name="Varghese N."/>
            <person name="Submissions S."/>
        </authorList>
    </citation>
    <scope>NUCLEOTIDE SEQUENCE [LARGE SCALE GENOMIC DNA]</scope>
    <source>
        <strain evidence="4">CGMCC 1.8975</strain>
    </source>
</reference>
<evidence type="ECO:0000259" key="2">
    <source>
        <dbReference type="PROSITE" id="PS50213"/>
    </source>
</evidence>
<keyword evidence="1" id="KW-0732">Signal</keyword>
<gene>
    <name evidence="3" type="ORF">SAMN04488069_109190</name>
</gene>
<evidence type="ECO:0000313" key="4">
    <source>
        <dbReference type="Proteomes" id="UP000199249"/>
    </source>
</evidence>
<dbReference type="InterPro" id="IPR050904">
    <property type="entry name" value="Adhesion/Biosynth-related"/>
</dbReference>
<dbReference type="STRING" id="651662.SAMN04488069_109190"/>
<dbReference type="InterPro" id="IPR000782">
    <property type="entry name" value="FAS1_domain"/>
</dbReference>
<dbReference type="EMBL" id="FNOV01000009">
    <property type="protein sequence ID" value="SDY53239.1"/>
    <property type="molecule type" value="Genomic_DNA"/>
</dbReference>
<dbReference type="RefSeq" id="WP_245711909.1">
    <property type="nucleotide sequence ID" value="NZ_FNOV01000009.1"/>
</dbReference>
<dbReference type="GO" id="GO:0005615">
    <property type="term" value="C:extracellular space"/>
    <property type="evidence" value="ECO:0007669"/>
    <property type="project" value="TreeGrafter"/>
</dbReference>
<dbReference type="AlphaFoldDB" id="A0A1H3KMH8"/>
<dbReference type="SUPFAM" id="SSF82153">
    <property type="entry name" value="FAS1 domain"/>
    <property type="match status" value="1"/>
</dbReference>
<dbReference type="PROSITE" id="PS50213">
    <property type="entry name" value="FAS1"/>
    <property type="match status" value="1"/>
</dbReference>
<sequence>MKMTPFNFPLRTLATVFVASSLAFGSASCSNTADTAATDTTDMATTDTGAMTTDPAMAGTDGTAMDDTSGKNLAENAMAVPQMSTLATALKASGLADKATSGGPYTVFAPTNEAFEALPAGALDDLLKPENKEKLASILTYHVVPGSVMAADLTDGQEVTTVDGKKLKVSISGGTVMINGATVVKADVKSSNGVTHVINQVLMPQ</sequence>
<feature type="signal peptide" evidence="1">
    <location>
        <begin position="1"/>
        <end position="29"/>
    </location>
</feature>
<dbReference type="Proteomes" id="UP000199249">
    <property type="component" value="Unassembled WGS sequence"/>
</dbReference>
<dbReference type="Gene3D" id="2.30.180.10">
    <property type="entry name" value="FAS1 domain"/>
    <property type="match status" value="1"/>
</dbReference>
<dbReference type="PROSITE" id="PS51257">
    <property type="entry name" value="PROKAR_LIPOPROTEIN"/>
    <property type="match status" value="1"/>
</dbReference>
<feature type="chain" id="PRO_5011564234" evidence="1">
    <location>
        <begin position="30"/>
        <end position="205"/>
    </location>
</feature>
<protein>
    <submittedName>
        <fullName evidence="3">Uncaracterized surface protein containing fasciclin (FAS1) repeats</fullName>
    </submittedName>
</protein>
<keyword evidence="4" id="KW-1185">Reference proteome</keyword>
<dbReference type="FunFam" id="2.30.180.10:FF:000019">
    <property type="entry name" value="Cell surface lipoprotein"/>
    <property type="match status" value="1"/>
</dbReference>
<dbReference type="SMART" id="SM00554">
    <property type="entry name" value="FAS1"/>
    <property type="match status" value="1"/>
</dbReference>
<dbReference type="InterPro" id="IPR036378">
    <property type="entry name" value="FAS1_dom_sf"/>
</dbReference>
<dbReference type="Pfam" id="PF02469">
    <property type="entry name" value="Fasciclin"/>
    <property type="match status" value="1"/>
</dbReference>
<feature type="domain" description="FAS1" evidence="2">
    <location>
        <begin position="70"/>
        <end position="202"/>
    </location>
</feature>
<evidence type="ECO:0000313" key="3">
    <source>
        <dbReference type="EMBL" id="SDY53239.1"/>
    </source>
</evidence>
<organism evidence="3 4">
    <name type="scientific">Hymenobacter psychrophilus</name>
    <dbReference type="NCBI Taxonomy" id="651662"/>
    <lineage>
        <taxon>Bacteria</taxon>
        <taxon>Pseudomonadati</taxon>
        <taxon>Bacteroidota</taxon>
        <taxon>Cytophagia</taxon>
        <taxon>Cytophagales</taxon>
        <taxon>Hymenobacteraceae</taxon>
        <taxon>Hymenobacter</taxon>
    </lineage>
</organism>
<proteinExistence type="predicted"/>
<name>A0A1H3KMH8_9BACT</name>
<accession>A0A1H3KMH8</accession>
<dbReference type="PANTHER" id="PTHR10900:SF77">
    <property type="entry name" value="FI19380P1"/>
    <property type="match status" value="1"/>
</dbReference>
<evidence type="ECO:0000256" key="1">
    <source>
        <dbReference type="SAM" id="SignalP"/>
    </source>
</evidence>